<proteinExistence type="predicted"/>
<accession>A0ABY2BPJ9</accession>
<evidence type="ECO:0000313" key="2">
    <source>
        <dbReference type="Proteomes" id="UP000295818"/>
    </source>
</evidence>
<dbReference type="SUPFAM" id="SSF53474">
    <property type="entry name" value="alpha/beta-Hydrolases"/>
    <property type="match status" value="1"/>
</dbReference>
<dbReference type="EMBL" id="SLWM01000003">
    <property type="protein sequence ID" value="TCO27344.1"/>
    <property type="molecule type" value="Genomic_DNA"/>
</dbReference>
<dbReference type="Gene3D" id="3.40.50.1820">
    <property type="entry name" value="alpha/beta hydrolase"/>
    <property type="match status" value="1"/>
</dbReference>
<comment type="caution">
    <text evidence="1">The sequence shown here is derived from an EMBL/GenBank/DDBJ whole genome shotgun (WGS) entry which is preliminary data.</text>
</comment>
<keyword evidence="2" id="KW-1185">Reference proteome</keyword>
<evidence type="ECO:0000313" key="1">
    <source>
        <dbReference type="EMBL" id="TCO27344.1"/>
    </source>
</evidence>
<gene>
    <name evidence="1" type="ORF">EV644_10340</name>
</gene>
<evidence type="ECO:0008006" key="3">
    <source>
        <dbReference type="Google" id="ProtNLM"/>
    </source>
</evidence>
<organism evidence="1 2">
    <name type="scientific">Kribbella orskensis</name>
    <dbReference type="NCBI Taxonomy" id="2512216"/>
    <lineage>
        <taxon>Bacteria</taxon>
        <taxon>Bacillati</taxon>
        <taxon>Actinomycetota</taxon>
        <taxon>Actinomycetes</taxon>
        <taxon>Propionibacteriales</taxon>
        <taxon>Kribbellaceae</taxon>
        <taxon>Kribbella</taxon>
    </lineage>
</organism>
<dbReference type="Proteomes" id="UP000295818">
    <property type="component" value="Unassembled WGS sequence"/>
</dbReference>
<sequence length="35" mass="3901">MTAETPGFDVDTIASGHWPMITRPDALAEVILRWC</sequence>
<reference evidence="1 2" key="1">
    <citation type="journal article" date="2015" name="Stand. Genomic Sci.">
        <title>Genomic Encyclopedia of Bacterial and Archaeal Type Strains, Phase III: the genomes of soil and plant-associated and newly described type strains.</title>
        <authorList>
            <person name="Whitman W.B."/>
            <person name="Woyke T."/>
            <person name="Klenk H.P."/>
            <person name="Zhou Y."/>
            <person name="Lilburn T.G."/>
            <person name="Beck B.J."/>
            <person name="De Vos P."/>
            <person name="Vandamme P."/>
            <person name="Eisen J.A."/>
            <person name="Garrity G."/>
            <person name="Hugenholtz P."/>
            <person name="Kyrpides N.C."/>
        </authorList>
    </citation>
    <scope>NUCLEOTIDE SEQUENCE [LARGE SCALE GENOMIC DNA]</scope>
    <source>
        <strain evidence="1 2">VKM Ac-2538</strain>
    </source>
</reference>
<protein>
    <recommendedName>
        <fullName evidence="3">Alpha/beta hydrolase family protein</fullName>
    </recommendedName>
</protein>
<dbReference type="InterPro" id="IPR029058">
    <property type="entry name" value="AB_hydrolase_fold"/>
</dbReference>
<name>A0ABY2BPJ9_9ACTN</name>